<sequence>MINFKSCKWAYGIAISLVLGLSGCYMDGQNPQNVDYSTHNTARVDTGAVKAKKVAKSTASSAKEVPQKTMPGPKQTAAPQLPVIQ</sequence>
<evidence type="ECO:0000256" key="1">
    <source>
        <dbReference type="SAM" id="MobiDB-lite"/>
    </source>
</evidence>
<protein>
    <recommendedName>
        <fullName evidence="5">Lipoprotein</fullName>
    </recommendedName>
</protein>
<dbReference type="Proteomes" id="UP000032430">
    <property type="component" value="Chromosome I"/>
</dbReference>
<proteinExistence type="predicted"/>
<keyword evidence="4" id="KW-1185">Reference proteome</keyword>
<keyword evidence="2" id="KW-0732">Signal</keyword>
<name>A0A098G960_9GAMM</name>
<evidence type="ECO:0000256" key="2">
    <source>
        <dbReference type="SAM" id="SignalP"/>
    </source>
</evidence>
<dbReference type="OrthoDB" id="5652483at2"/>
<gene>
    <name evidence="3" type="ORF">LFA_3714</name>
</gene>
<dbReference type="PROSITE" id="PS51257">
    <property type="entry name" value="PROKAR_LIPOPROTEIN"/>
    <property type="match status" value="1"/>
</dbReference>
<organism evidence="3 4">
    <name type="scientific">Legionella fallonii LLAP-10</name>
    <dbReference type="NCBI Taxonomy" id="1212491"/>
    <lineage>
        <taxon>Bacteria</taxon>
        <taxon>Pseudomonadati</taxon>
        <taxon>Pseudomonadota</taxon>
        <taxon>Gammaproteobacteria</taxon>
        <taxon>Legionellales</taxon>
        <taxon>Legionellaceae</taxon>
        <taxon>Legionella</taxon>
    </lineage>
</organism>
<feature type="signal peptide" evidence="2">
    <location>
        <begin position="1"/>
        <end position="27"/>
    </location>
</feature>
<accession>A0A098G960</accession>
<dbReference type="STRING" id="1212491.LFA_3714"/>
<evidence type="ECO:0008006" key="5">
    <source>
        <dbReference type="Google" id="ProtNLM"/>
    </source>
</evidence>
<dbReference type="RefSeq" id="WP_045097237.1">
    <property type="nucleotide sequence ID" value="NZ_LN614827.1"/>
</dbReference>
<dbReference type="EMBL" id="LN614827">
    <property type="protein sequence ID" value="CEG59039.1"/>
    <property type="molecule type" value="Genomic_DNA"/>
</dbReference>
<feature type="region of interest" description="Disordered" evidence="1">
    <location>
        <begin position="55"/>
        <end position="85"/>
    </location>
</feature>
<dbReference type="AlphaFoldDB" id="A0A098G960"/>
<evidence type="ECO:0000313" key="4">
    <source>
        <dbReference type="Proteomes" id="UP000032430"/>
    </source>
</evidence>
<dbReference type="KEGG" id="lfa:LFA_3714"/>
<evidence type="ECO:0000313" key="3">
    <source>
        <dbReference type="EMBL" id="CEG59039.1"/>
    </source>
</evidence>
<dbReference type="HOGENOM" id="CLU_2538404_0_0_6"/>
<reference evidence="4" key="1">
    <citation type="submission" date="2014-09" db="EMBL/GenBank/DDBJ databases">
        <authorList>
            <person name="Gomez-Valero L."/>
        </authorList>
    </citation>
    <scope>NUCLEOTIDE SEQUENCE [LARGE SCALE GENOMIC DNA]</scope>
    <source>
        <strain evidence="4">ATCC700992</strain>
    </source>
</reference>
<feature type="chain" id="PRO_5001942272" description="Lipoprotein" evidence="2">
    <location>
        <begin position="28"/>
        <end position="85"/>
    </location>
</feature>